<accession>A0A409XW51</accession>
<feature type="region of interest" description="Disordered" evidence="1">
    <location>
        <begin position="198"/>
        <end position="224"/>
    </location>
</feature>
<dbReference type="EMBL" id="NHYD01000176">
    <property type="protein sequence ID" value="PPQ94973.1"/>
    <property type="molecule type" value="Genomic_DNA"/>
</dbReference>
<feature type="compositionally biased region" description="Acidic residues" evidence="1">
    <location>
        <begin position="207"/>
        <end position="224"/>
    </location>
</feature>
<feature type="region of interest" description="Disordered" evidence="1">
    <location>
        <begin position="77"/>
        <end position="100"/>
    </location>
</feature>
<sequence>MELDERRDLLRTLRIVLPTTILSTLFQPPEAHTARYVTMSTSAFKSSPGRWQRGAVLDVYDAFEWVGVVFGRPFWEEEGEGEEDSKEEEEKGGSVIPDLNEPLVIDNDDARRNRSLFLFDVFTGTVVPARPRAPCPPQIPRPPSPPTALAEVGTGVSVVSGALVNVSTACDAADETLAFETVLAVLLDVEVCWGGGRGAVDEGEGRDVDEESSGVDVDLDDSER</sequence>
<comment type="caution">
    <text evidence="2">The sequence shown here is derived from an EMBL/GenBank/DDBJ whole genome shotgun (WGS) entry which is preliminary data.</text>
</comment>
<proteinExistence type="predicted"/>
<protein>
    <submittedName>
        <fullName evidence="2">Uncharacterized protein</fullName>
    </submittedName>
</protein>
<name>A0A409XW51_PSICY</name>
<reference evidence="2 3" key="1">
    <citation type="journal article" date="2018" name="Evol. Lett.">
        <title>Horizontal gene cluster transfer increased hallucinogenic mushroom diversity.</title>
        <authorList>
            <person name="Reynolds H.T."/>
            <person name="Vijayakumar V."/>
            <person name="Gluck-Thaler E."/>
            <person name="Korotkin H.B."/>
            <person name="Matheny P.B."/>
            <person name="Slot J.C."/>
        </authorList>
    </citation>
    <scope>NUCLEOTIDE SEQUENCE [LARGE SCALE GENOMIC DNA]</scope>
    <source>
        <strain evidence="2 3">2631</strain>
    </source>
</reference>
<dbReference type="InParanoid" id="A0A409XW51"/>
<keyword evidence="3" id="KW-1185">Reference proteome</keyword>
<evidence type="ECO:0000256" key="1">
    <source>
        <dbReference type="SAM" id="MobiDB-lite"/>
    </source>
</evidence>
<evidence type="ECO:0000313" key="2">
    <source>
        <dbReference type="EMBL" id="PPQ94973.1"/>
    </source>
</evidence>
<evidence type="ECO:0000313" key="3">
    <source>
        <dbReference type="Proteomes" id="UP000283269"/>
    </source>
</evidence>
<dbReference type="Proteomes" id="UP000283269">
    <property type="component" value="Unassembled WGS sequence"/>
</dbReference>
<gene>
    <name evidence="2" type="ORF">CVT25_004218</name>
</gene>
<dbReference type="AlphaFoldDB" id="A0A409XW51"/>
<organism evidence="2 3">
    <name type="scientific">Psilocybe cyanescens</name>
    <dbReference type="NCBI Taxonomy" id="93625"/>
    <lineage>
        <taxon>Eukaryota</taxon>
        <taxon>Fungi</taxon>
        <taxon>Dikarya</taxon>
        <taxon>Basidiomycota</taxon>
        <taxon>Agaricomycotina</taxon>
        <taxon>Agaricomycetes</taxon>
        <taxon>Agaricomycetidae</taxon>
        <taxon>Agaricales</taxon>
        <taxon>Agaricineae</taxon>
        <taxon>Strophariaceae</taxon>
        <taxon>Psilocybe</taxon>
    </lineage>
</organism>
<feature type="compositionally biased region" description="Acidic residues" evidence="1">
    <location>
        <begin position="77"/>
        <end position="87"/>
    </location>
</feature>